<dbReference type="Proteomes" id="UP001177023">
    <property type="component" value="Unassembled WGS sequence"/>
</dbReference>
<protein>
    <recommendedName>
        <fullName evidence="4">Apple domain-containing protein</fullName>
    </recommendedName>
</protein>
<reference evidence="2" key="1">
    <citation type="submission" date="2023-06" db="EMBL/GenBank/DDBJ databases">
        <authorList>
            <person name="Delattre M."/>
        </authorList>
    </citation>
    <scope>NUCLEOTIDE SEQUENCE</scope>
    <source>
        <strain evidence="2">AF72</strain>
    </source>
</reference>
<dbReference type="EMBL" id="CATQJA010002636">
    <property type="protein sequence ID" value="CAJ0575129.1"/>
    <property type="molecule type" value="Genomic_DNA"/>
</dbReference>
<feature type="chain" id="PRO_5041453053" description="Apple domain-containing protein" evidence="1">
    <location>
        <begin position="19"/>
        <end position="259"/>
    </location>
</feature>
<evidence type="ECO:0000313" key="3">
    <source>
        <dbReference type="Proteomes" id="UP001177023"/>
    </source>
</evidence>
<keyword evidence="1" id="KW-0732">Signal</keyword>
<evidence type="ECO:0000313" key="2">
    <source>
        <dbReference type="EMBL" id="CAJ0575129.1"/>
    </source>
</evidence>
<feature type="signal peptide" evidence="1">
    <location>
        <begin position="1"/>
        <end position="18"/>
    </location>
</feature>
<feature type="non-terminal residue" evidence="2">
    <location>
        <position position="1"/>
    </location>
</feature>
<comment type="caution">
    <text evidence="2">The sequence shown here is derived from an EMBL/GenBank/DDBJ whole genome shotgun (WGS) entry which is preliminary data.</text>
</comment>
<keyword evidence="3" id="KW-1185">Reference proteome</keyword>
<gene>
    <name evidence="2" type="ORF">MSPICULIGERA_LOCUS13445</name>
</gene>
<name>A0AA36G435_9BILA</name>
<evidence type="ECO:0008006" key="4">
    <source>
        <dbReference type="Google" id="ProtNLM"/>
    </source>
</evidence>
<organism evidence="2 3">
    <name type="scientific">Mesorhabditis spiculigera</name>
    <dbReference type="NCBI Taxonomy" id="96644"/>
    <lineage>
        <taxon>Eukaryota</taxon>
        <taxon>Metazoa</taxon>
        <taxon>Ecdysozoa</taxon>
        <taxon>Nematoda</taxon>
        <taxon>Chromadorea</taxon>
        <taxon>Rhabditida</taxon>
        <taxon>Rhabditina</taxon>
        <taxon>Rhabditomorpha</taxon>
        <taxon>Rhabditoidea</taxon>
        <taxon>Rhabditidae</taxon>
        <taxon>Mesorhabditinae</taxon>
        <taxon>Mesorhabditis</taxon>
    </lineage>
</organism>
<accession>A0AA36G435</accession>
<proteinExistence type="predicted"/>
<sequence>MRLKHLFVIVTTLAIVECGAIWDSVDRVWKTTGATRGLPTTPGNCIPKQPTTYPPASITFERQYQLRQGPGTLMTTFTTMMDCFNACYSNSNCTTMWFAGYNRSCTHYPYTMKWYNYNQTVKNAEYVYTKRYGALVNDPRQYTIVNPLITIRQKFVGTAMTIKFNSSLNADGPVSLCVAWRPAMKCKLQAYMLVLGTLQPHANKNPAFFLSTEKTSECGSFKEIYEKNAGNGLYQYSNDNSTTGWAKLDGIFSWDVSLC</sequence>
<evidence type="ECO:0000256" key="1">
    <source>
        <dbReference type="SAM" id="SignalP"/>
    </source>
</evidence>
<dbReference type="AlphaFoldDB" id="A0AA36G435"/>